<protein>
    <submittedName>
        <fullName evidence="1">Uncharacterized protein</fullName>
    </submittedName>
</protein>
<evidence type="ECO:0000313" key="2">
    <source>
        <dbReference type="Proteomes" id="UP000178367"/>
    </source>
</evidence>
<organism evidence="1 2">
    <name type="scientific">Candidatus Falkowbacteria bacterium RIFOXYA2_FULL_47_19</name>
    <dbReference type="NCBI Taxonomy" id="1797994"/>
    <lineage>
        <taxon>Bacteria</taxon>
        <taxon>Candidatus Falkowiibacteriota</taxon>
    </lineage>
</organism>
<evidence type="ECO:0000313" key="1">
    <source>
        <dbReference type="EMBL" id="OGF25748.1"/>
    </source>
</evidence>
<reference evidence="1 2" key="1">
    <citation type="journal article" date="2016" name="Nat. Commun.">
        <title>Thousands of microbial genomes shed light on interconnected biogeochemical processes in an aquifer system.</title>
        <authorList>
            <person name="Anantharaman K."/>
            <person name="Brown C.T."/>
            <person name="Hug L.A."/>
            <person name="Sharon I."/>
            <person name="Castelle C.J."/>
            <person name="Probst A.J."/>
            <person name="Thomas B.C."/>
            <person name="Singh A."/>
            <person name="Wilkins M.J."/>
            <person name="Karaoz U."/>
            <person name="Brodie E.L."/>
            <person name="Williams K.H."/>
            <person name="Hubbard S.S."/>
            <person name="Banfield J.F."/>
        </authorList>
    </citation>
    <scope>NUCLEOTIDE SEQUENCE [LARGE SCALE GENOMIC DNA]</scope>
</reference>
<gene>
    <name evidence="1" type="ORF">A2227_00915</name>
</gene>
<dbReference type="EMBL" id="MFGB01000020">
    <property type="protein sequence ID" value="OGF25748.1"/>
    <property type="molecule type" value="Genomic_DNA"/>
</dbReference>
<dbReference type="AlphaFoldDB" id="A0A1F5SG98"/>
<accession>A0A1F5SG98</accession>
<proteinExistence type="predicted"/>
<name>A0A1F5SG98_9BACT</name>
<dbReference type="STRING" id="1797994.A2227_00915"/>
<dbReference type="Proteomes" id="UP000178367">
    <property type="component" value="Unassembled WGS sequence"/>
</dbReference>
<sequence>MTALKLDQHDKGLTECIQGQIKEAIVSAHNPVAVAKRIGVIATKHRNKGRISAKKRYPFKGICENSGLPIDKSIASLDEVEPEKGYSGILRWVCQKANNSGLGTCGKC</sequence>
<comment type="caution">
    <text evidence="1">The sequence shown here is derived from an EMBL/GenBank/DDBJ whole genome shotgun (WGS) entry which is preliminary data.</text>
</comment>